<dbReference type="Proteomes" id="UP000294588">
    <property type="component" value="Unassembled WGS sequence"/>
</dbReference>
<protein>
    <submittedName>
        <fullName evidence="1">Uncharacterized protein</fullName>
    </submittedName>
</protein>
<organism evidence="1 2">
    <name type="scientific">Candidatus Syntrophosphaera thermopropionivorans</name>
    <dbReference type="NCBI Taxonomy" id="2593015"/>
    <lineage>
        <taxon>Bacteria</taxon>
        <taxon>Pseudomonadati</taxon>
        <taxon>Candidatus Cloacimonadota</taxon>
        <taxon>Candidatus Cloacimonadia</taxon>
        <taxon>Candidatus Cloacimonadales</taxon>
        <taxon>Candidatus Cloacimonadaceae</taxon>
        <taxon>Candidatus Syntrophosphaera</taxon>
    </lineage>
</organism>
<proteinExistence type="predicted"/>
<name>A0AC61QKA8_9BACT</name>
<sequence length="707" mass="82410">MKYSCFIIFYLLLTLSIQALVVPVSYTPVLQDDDMLTNFVRNDPDDKKPEENPTKVWLWQQGNNLMIHFSCPIDSQFVVGPVEVRDEAMFSDYVSVQLITLPYAYFAYYYTGYPNGNLVDGIRKEDMSVDLNWDSKYSYKTSYDDKNWELTMQIPLGELRFKSDLPYNWYIILSRYKYATTEYYCSPYFNTNQKKDYFTAGHKIQLNQKITREFNLDFKPYFVKSYDLIEKTSSYDPDMVGLDIAYHPNPTTKIKLSMNPDFSEVPPDDAQDIYNLKYPPYYDENRFFFIEDLDAFGIFSDFFYSRNIVQPQLAYKATGSLGKTRWGILGAWDKKIVSGGELINPDDYFQLLSVIPTIGNFTMGNAFIARTNTGYYNYVYSGVYEYRLSKVLSLNTSLAGSLRKNENEEDNSLKKGYLGQIGINYYPGKWENSLYIAKISKDIFADAGYLYGKDRLGYSLSSYWQSNPFPGFLQLVSVLGMAEMQELHPDDDKKTEYDLSGMLTLRFKPKFFYTFRPGYYSIYDNINQKHNVFSMDNILNFKCWKNFSLYINWITGETLVYALNKTSQMNTITFRIIGTPQKSLYYQVQGNLVSYDYPKENIIDINGIPLTLYLDNQYAIINASLRFTPVQRFRFTLGGSITTYETPTSYSNFNYYSNLRYEFKPNYFIYLGLKNNLLQDEPITFDEPLGNFNKTGSTVYVKISLSI</sequence>
<dbReference type="EMBL" id="SMOG01000002">
    <property type="protein sequence ID" value="TDF74116.1"/>
    <property type="molecule type" value="Genomic_DNA"/>
</dbReference>
<accession>A0AC61QKA8</accession>
<evidence type="ECO:0000313" key="1">
    <source>
        <dbReference type="EMBL" id="TDF74116.1"/>
    </source>
</evidence>
<gene>
    <name evidence="1" type="ORF">E0946_01400</name>
</gene>
<reference evidence="1" key="1">
    <citation type="submission" date="2019-03" db="EMBL/GenBank/DDBJ databases">
        <title>Candidatus Syntrophosphaera thermopropionivorans: a novel player in syntrophic propionate oxidation during anaerobic digestion.</title>
        <authorList>
            <person name="Dyksma S."/>
        </authorList>
    </citation>
    <scope>NUCLEOTIDE SEQUENCE</scope>
    <source>
        <strain evidence="1">W5</strain>
    </source>
</reference>
<evidence type="ECO:0000313" key="2">
    <source>
        <dbReference type="Proteomes" id="UP000294588"/>
    </source>
</evidence>
<comment type="caution">
    <text evidence="1">The sequence shown here is derived from an EMBL/GenBank/DDBJ whole genome shotgun (WGS) entry which is preliminary data.</text>
</comment>
<keyword evidence="2" id="KW-1185">Reference proteome</keyword>